<gene>
    <name evidence="2" type="ORF">IV454_31090</name>
</gene>
<dbReference type="Pfam" id="PF00656">
    <property type="entry name" value="Peptidase_C14"/>
    <property type="match status" value="1"/>
</dbReference>
<dbReference type="Proteomes" id="UP000662888">
    <property type="component" value="Chromosome"/>
</dbReference>
<dbReference type="EMBL" id="CP065053">
    <property type="protein sequence ID" value="QPI49812.1"/>
    <property type="molecule type" value="Genomic_DNA"/>
</dbReference>
<dbReference type="PANTHER" id="PTHR48104">
    <property type="entry name" value="METACASPASE-4"/>
    <property type="match status" value="1"/>
</dbReference>
<reference evidence="2 3" key="1">
    <citation type="submission" date="2020-11" db="EMBL/GenBank/DDBJ databases">
        <authorList>
            <person name="Sun Q."/>
        </authorList>
    </citation>
    <scope>NUCLEOTIDE SEQUENCE [LARGE SCALE GENOMIC DNA]</scope>
    <source>
        <strain evidence="2 3">P8398</strain>
    </source>
</reference>
<dbReference type="PANTHER" id="PTHR48104:SF30">
    <property type="entry name" value="METACASPASE-1"/>
    <property type="match status" value="1"/>
</dbReference>
<keyword evidence="3" id="KW-1185">Reference proteome</keyword>
<name>A0AA48WCD2_9BURK</name>
<dbReference type="InterPro" id="IPR011600">
    <property type="entry name" value="Pept_C14_caspase"/>
</dbReference>
<evidence type="ECO:0000313" key="2">
    <source>
        <dbReference type="EMBL" id="QPI49812.1"/>
    </source>
</evidence>
<dbReference type="InterPro" id="IPR050452">
    <property type="entry name" value="Metacaspase"/>
</dbReference>
<accession>A0AA48WCD2</accession>
<dbReference type="Gene3D" id="3.40.50.1460">
    <property type="match status" value="1"/>
</dbReference>
<dbReference type="RefSeq" id="WP_206089439.1">
    <property type="nucleotide sequence ID" value="NZ_CP065053.1"/>
</dbReference>
<evidence type="ECO:0000313" key="3">
    <source>
        <dbReference type="Proteomes" id="UP000662888"/>
    </source>
</evidence>
<feature type="domain" description="Peptidase C14 caspase" evidence="1">
    <location>
        <begin position="17"/>
        <end position="231"/>
    </location>
</feature>
<protein>
    <submittedName>
        <fullName evidence="2">Caspase family protein</fullName>
    </submittedName>
</protein>
<evidence type="ECO:0000259" key="1">
    <source>
        <dbReference type="Pfam" id="PF00656"/>
    </source>
</evidence>
<proteinExistence type="predicted"/>
<sequence length="274" mass="29213">MTKGIAVAIGLNGVDPVHYQGWSGPLHACEADAIDMQAIGRASGFQANTLLTARATRKAVTADILAAAKSLVAGDIFMISYSGHGGQLPDLNGDESDGLDETWCLFDGQMTDDELYALWAQFSPGVRILQFSDSCHSGTVNKVMLYAAWSHQRGLPSTPKAMPMDVASRVYLNNREFYDPILKSADIANAKKRVGASVLLISGCQDNQLSQDGPFNGAFTGALKSVWNGGKFVGGYARFKTAIANKLPPDQSPELSQVGHVDLAFAAQKPFTIG</sequence>
<organism evidence="2 3">
    <name type="scientific">Massilia antarctica</name>
    <dbReference type="NCBI Taxonomy" id="2765360"/>
    <lineage>
        <taxon>Bacteria</taxon>
        <taxon>Pseudomonadati</taxon>
        <taxon>Pseudomonadota</taxon>
        <taxon>Betaproteobacteria</taxon>
        <taxon>Burkholderiales</taxon>
        <taxon>Oxalobacteraceae</taxon>
        <taxon>Telluria group</taxon>
        <taxon>Massilia</taxon>
    </lineage>
</organism>